<accession>A0ABP2QW12</accession>
<evidence type="ECO:0000313" key="3">
    <source>
        <dbReference type="Proteomes" id="UP000008948"/>
    </source>
</evidence>
<evidence type="ECO:0000313" key="2">
    <source>
        <dbReference type="EMBL" id="EJF97577.1"/>
    </source>
</evidence>
<organism evidence="2 3">
    <name type="scientific">Bartonella vinsonii subsp. arupensis Pm136co</name>
    <dbReference type="NCBI Taxonomy" id="1094561"/>
    <lineage>
        <taxon>Bacteria</taxon>
        <taxon>Pseudomonadati</taxon>
        <taxon>Pseudomonadota</taxon>
        <taxon>Alphaproteobacteria</taxon>
        <taxon>Hyphomicrobiales</taxon>
        <taxon>Bartonellaceae</taxon>
        <taxon>Bartonella</taxon>
    </lineage>
</organism>
<reference evidence="2 3" key="1">
    <citation type="submission" date="2012-03" db="EMBL/GenBank/DDBJ databases">
        <title>The Genome Sequence of Bartonella vinsonii subsp. arupensis str. Pm136co.</title>
        <authorList>
            <consortium name="The Broad Institute Genome Sequencing Platform"/>
            <consortium name="The Broad Institute Genome Sequencing Center for Infectious Disease"/>
            <person name="Feldgarden M."/>
            <person name="Kirby J."/>
            <person name="Kosoy M."/>
            <person name="Birtles R."/>
            <person name="Probert W.S."/>
            <person name="Chiaraviglio L."/>
            <person name="Young S.K."/>
            <person name="Zeng Q."/>
            <person name="Gargeya S."/>
            <person name="Fitzgerald M."/>
            <person name="Haas B."/>
            <person name="Abouelleil A."/>
            <person name="Alvarado L."/>
            <person name="Arachchi H.M."/>
            <person name="Berlin A."/>
            <person name="Chapman S.B."/>
            <person name="Gearin G."/>
            <person name="Goldberg J."/>
            <person name="Griggs A."/>
            <person name="Gujja S."/>
            <person name="Hansen M."/>
            <person name="Heiman D."/>
            <person name="Howarth C."/>
            <person name="Larimer J."/>
            <person name="Lui A."/>
            <person name="MacDonald P.J.P."/>
            <person name="McCowen C."/>
            <person name="Montmayeur A."/>
            <person name="Murphy C."/>
            <person name="Neiman D."/>
            <person name="Pearson M."/>
            <person name="Priest M."/>
            <person name="Roberts A."/>
            <person name="Saif S."/>
            <person name="Shea T."/>
            <person name="Sisk P."/>
            <person name="Stolte C."/>
            <person name="Sykes S."/>
            <person name="Wortman J."/>
            <person name="Nusbaum C."/>
            <person name="Birren B."/>
        </authorList>
    </citation>
    <scope>NUCLEOTIDE SEQUENCE [LARGE SCALE GENOMIC DNA]</scope>
    <source>
        <strain evidence="2 3">Pm136co</strain>
    </source>
</reference>
<protein>
    <submittedName>
        <fullName evidence="2">Uncharacterized protein</fullName>
    </submittedName>
</protein>
<comment type="caution">
    <text evidence="2">The sequence shown here is derived from an EMBL/GenBank/DDBJ whole genome shotgun (WGS) entry which is preliminary data.</text>
</comment>
<keyword evidence="1" id="KW-1133">Transmembrane helix</keyword>
<gene>
    <name evidence="2" type="ORF">MEI_01271</name>
</gene>
<feature type="transmembrane region" description="Helical" evidence="1">
    <location>
        <begin position="12"/>
        <end position="33"/>
    </location>
</feature>
<keyword evidence="3" id="KW-1185">Reference proteome</keyword>
<feature type="transmembrane region" description="Helical" evidence="1">
    <location>
        <begin position="87"/>
        <end position="107"/>
    </location>
</feature>
<sequence>MFFLHLSCKKENFLPFTMWFLLSSFSVLLTSNLGERAYLIKRPQENNIVKTDVIYPQNKREQLNVTSTENTKFITLHTNPVLPINNFQNTLALSLFLIIIVVIYTQLKTPQTQYFSNKRAPPLA</sequence>
<keyword evidence="1" id="KW-0472">Membrane</keyword>
<evidence type="ECO:0000256" key="1">
    <source>
        <dbReference type="SAM" id="Phobius"/>
    </source>
</evidence>
<keyword evidence="1" id="KW-0812">Transmembrane</keyword>
<name>A0ABP2QW12_BARVI</name>
<proteinExistence type="predicted"/>
<dbReference type="EMBL" id="AIMH01000035">
    <property type="protein sequence ID" value="EJF97577.1"/>
    <property type="molecule type" value="Genomic_DNA"/>
</dbReference>
<dbReference type="Proteomes" id="UP000008948">
    <property type="component" value="Unassembled WGS sequence"/>
</dbReference>
<dbReference type="RefSeq" id="WP_004861785.1">
    <property type="nucleotide sequence ID" value="NZ_JH725045.1"/>
</dbReference>